<name>A0A2C6KF91_9APIC</name>
<gene>
    <name evidence="2" type="ORF">CSUI_011194</name>
</gene>
<protein>
    <submittedName>
        <fullName evidence="2">Rhoptry kinase family protein</fullName>
    </submittedName>
</protein>
<comment type="caution">
    <text evidence="2">The sequence shown here is derived from an EMBL/GenBank/DDBJ whole genome shotgun (WGS) entry which is preliminary data.</text>
</comment>
<evidence type="ECO:0000256" key="1">
    <source>
        <dbReference type="SAM" id="Phobius"/>
    </source>
</evidence>
<dbReference type="GeneID" id="94434506"/>
<proteinExistence type="predicted"/>
<evidence type="ECO:0000313" key="3">
    <source>
        <dbReference type="Proteomes" id="UP000221165"/>
    </source>
</evidence>
<keyword evidence="2" id="KW-0418">Kinase</keyword>
<dbReference type="AlphaFoldDB" id="A0A2C6KF91"/>
<dbReference type="RefSeq" id="XP_067916730.1">
    <property type="nucleotide sequence ID" value="XM_068071295.1"/>
</dbReference>
<keyword evidence="1" id="KW-0812">Transmembrane</keyword>
<keyword evidence="1" id="KW-0472">Membrane</keyword>
<keyword evidence="2" id="KW-0808">Transferase</keyword>
<accession>A0A2C6KF91</accession>
<reference evidence="2 3" key="1">
    <citation type="journal article" date="2017" name="Int. J. Parasitol.">
        <title>The genome of the protozoan parasite Cystoisospora suis and a reverse vaccinology approach to identify vaccine candidates.</title>
        <authorList>
            <person name="Palmieri N."/>
            <person name="Shrestha A."/>
            <person name="Ruttkowski B."/>
            <person name="Beck T."/>
            <person name="Vogl C."/>
            <person name="Tomley F."/>
            <person name="Blake D.P."/>
            <person name="Joachim A."/>
        </authorList>
    </citation>
    <scope>NUCLEOTIDE SEQUENCE [LARGE SCALE GENOMIC DNA]</scope>
    <source>
        <strain evidence="2 3">Wien I</strain>
    </source>
</reference>
<dbReference type="Proteomes" id="UP000221165">
    <property type="component" value="Unassembled WGS sequence"/>
</dbReference>
<organism evidence="2 3">
    <name type="scientific">Cystoisospora suis</name>
    <dbReference type="NCBI Taxonomy" id="483139"/>
    <lineage>
        <taxon>Eukaryota</taxon>
        <taxon>Sar</taxon>
        <taxon>Alveolata</taxon>
        <taxon>Apicomplexa</taxon>
        <taxon>Conoidasida</taxon>
        <taxon>Coccidia</taxon>
        <taxon>Eucoccidiorida</taxon>
        <taxon>Eimeriorina</taxon>
        <taxon>Sarcocystidae</taxon>
        <taxon>Cystoisospora</taxon>
    </lineage>
</organism>
<dbReference type="GO" id="GO:0016301">
    <property type="term" value="F:kinase activity"/>
    <property type="evidence" value="ECO:0007669"/>
    <property type="project" value="UniProtKB-KW"/>
</dbReference>
<dbReference type="EMBL" id="MIGC01010037">
    <property type="protein sequence ID" value="PHJ14996.1"/>
    <property type="molecule type" value="Genomic_DNA"/>
</dbReference>
<feature type="transmembrane region" description="Helical" evidence="1">
    <location>
        <begin position="127"/>
        <end position="145"/>
    </location>
</feature>
<keyword evidence="3" id="KW-1185">Reference proteome</keyword>
<keyword evidence="1" id="KW-1133">Transmembrane helix</keyword>
<sequence>MSPARVCTGAEGLAGQPSEDTCTERFAAAIVKQLVAVIEVSVALVASQEKKFDIPLAACSVCTEGNAGTGCILPDDTCPLLIFRLPSTIFPGQEMDGKLGFERVEGSARRRGACFPLLASRGKTVRAGVHFVIAFLVSIWISLLISRASGMYPRHTPLEPTLQSPEWAGESASEPQMPHRKRAAIRYKNDKASQGLVGTTSPRAINFLGDNPRVSLLEQVPEAQADGGAVRESQASVFRDLASNFYRNWETPRDAEGRRHLALLALTVAAAQEEPRAQPGLLRLLDRAIAEDSAFFLDPVESDGYEQSGSGWRLLRREVLGSGSFNLVLAADVQTPEPEAQQVDSGVIASFQRLLGRFQRGRASIRRKLSGRRGKTGGAAEEPSERREGTTLLSVALRLPFISRRRRQNSDLDAGSLIRDRVRDHYLTKLFSTGVRTNELIETYGFAVPLFFGRARGMPDVLASDNRSLLLNFFEVPSKQFEYCCLEVEPELANGGLRLPRRERAAASLEPWVNLGGDKKRQQGILEPTKRGGSSRRGSPLFTGLHRVIIKTGKLGQIRKDKSALGRSRRTPPGLAGGFPMSSMLFLMRHSLLILSSLLCLPLMTRVGQLRALRYNGVRCLGTGAFM</sequence>
<evidence type="ECO:0000313" key="2">
    <source>
        <dbReference type="EMBL" id="PHJ14996.1"/>
    </source>
</evidence>
<dbReference type="VEuPathDB" id="ToxoDB:CSUI_011194"/>